<feature type="domain" description="SnoaL-like" evidence="1">
    <location>
        <begin position="10"/>
        <end position="110"/>
    </location>
</feature>
<dbReference type="SUPFAM" id="SSF54427">
    <property type="entry name" value="NTF2-like"/>
    <property type="match status" value="1"/>
</dbReference>
<evidence type="ECO:0000313" key="2">
    <source>
        <dbReference type="EMBL" id="MCC9061570.1"/>
    </source>
</evidence>
<name>A0ABS8M7Y5_9FLAO</name>
<organism evidence="2 3">
    <name type="scientific">Flavobacterium piscisymbiosum</name>
    <dbReference type="NCBI Taxonomy" id="2893753"/>
    <lineage>
        <taxon>Bacteria</taxon>
        <taxon>Pseudomonadati</taxon>
        <taxon>Bacteroidota</taxon>
        <taxon>Flavobacteriia</taxon>
        <taxon>Flavobacteriales</taxon>
        <taxon>Flavobacteriaceae</taxon>
        <taxon>Flavobacterium</taxon>
    </lineage>
</organism>
<gene>
    <name evidence="2" type="ORF">LNP81_01030</name>
</gene>
<proteinExistence type="predicted"/>
<sequence>MANQFEDTIKKAYSAFNERNIDNALSTMQKDVQWSKAWEGGYISGHNEIKEYWTRQWTEINPKVEPIGFDERENGSLEVKVHQNVQDLQGGLIFDGLVKHVYTFQDGLIKTMDIELVENN</sequence>
<protein>
    <submittedName>
        <fullName evidence="2">Nuclear transport factor 2 family protein</fullName>
    </submittedName>
</protein>
<dbReference type="RefSeq" id="WP_230032778.1">
    <property type="nucleotide sequence ID" value="NZ_JAJJMM010000001.1"/>
</dbReference>
<reference evidence="2" key="1">
    <citation type="submission" date="2021-11" db="EMBL/GenBank/DDBJ databases">
        <title>Description of novel Flavobacterium species.</title>
        <authorList>
            <person name="Saticioglu I.B."/>
            <person name="Ay H."/>
            <person name="Altun S."/>
            <person name="Duman M."/>
        </authorList>
    </citation>
    <scope>NUCLEOTIDE SEQUENCE</scope>
    <source>
        <strain evidence="2">F-30</strain>
    </source>
</reference>
<dbReference type="Gene3D" id="3.10.450.50">
    <property type="match status" value="1"/>
</dbReference>
<dbReference type="Pfam" id="PF12680">
    <property type="entry name" value="SnoaL_2"/>
    <property type="match status" value="1"/>
</dbReference>
<accession>A0ABS8M7Y5</accession>
<comment type="caution">
    <text evidence="2">The sequence shown here is derived from an EMBL/GenBank/DDBJ whole genome shotgun (WGS) entry which is preliminary data.</text>
</comment>
<keyword evidence="3" id="KW-1185">Reference proteome</keyword>
<dbReference type="EMBL" id="JAJJMM010000001">
    <property type="protein sequence ID" value="MCC9061570.1"/>
    <property type="molecule type" value="Genomic_DNA"/>
</dbReference>
<dbReference type="Proteomes" id="UP001430679">
    <property type="component" value="Unassembled WGS sequence"/>
</dbReference>
<evidence type="ECO:0000259" key="1">
    <source>
        <dbReference type="Pfam" id="PF12680"/>
    </source>
</evidence>
<dbReference type="InterPro" id="IPR032710">
    <property type="entry name" value="NTF2-like_dom_sf"/>
</dbReference>
<evidence type="ECO:0000313" key="3">
    <source>
        <dbReference type="Proteomes" id="UP001430679"/>
    </source>
</evidence>
<dbReference type="InterPro" id="IPR037401">
    <property type="entry name" value="SnoaL-like"/>
</dbReference>